<dbReference type="Gene3D" id="3.60.15.10">
    <property type="entry name" value="Ribonuclease Z/Hydroxyacylglutathione hydrolase-like"/>
    <property type="match status" value="1"/>
</dbReference>
<dbReference type="SUPFAM" id="SSF52218">
    <property type="entry name" value="Flavoproteins"/>
    <property type="match status" value="1"/>
</dbReference>
<dbReference type="Pfam" id="PF00258">
    <property type="entry name" value="Flavodoxin_1"/>
    <property type="match status" value="1"/>
</dbReference>
<dbReference type="InterPro" id="IPR008254">
    <property type="entry name" value="Flavodoxin/NO_synth"/>
</dbReference>
<evidence type="ECO:0000313" key="7">
    <source>
        <dbReference type="Proteomes" id="UP000199659"/>
    </source>
</evidence>
<dbReference type="Proteomes" id="UP000199659">
    <property type="component" value="Unassembled WGS sequence"/>
</dbReference>
<evidence type="ECO:0000259" key="5">
    <source>
        <dbReference type="PROSITE" id="PS50902"/>
    </source>
</evidence>
<dbReference type="InterPro" id="IPR036866">
    <property type="entry name" value="RibonucZ/Hydroxyglut_hydro"/>
</dbReference>
<organism evidence="6 7">
    <name type="scientific">Anaeromicropila populeti</name>
    <dbReference type="NCBI Taxonomy" id="37658"/>
    <lineage>
        <taxon>Bacteria</taxon>
        <taxon>Bacillati</taxon>
        <taxon>Bacillota</taxon>
        <taxon>Clostridia</taxon>
        <taxon>Lachnospirales</taxon>
        <taxon>Lachnospiraceae</taxon>
        <taxon>Anaeromicropila</taxon>
    </lineage>
</organism>
<dbReference type="Gene3D" id="3.40.50.360">
    <property type="match status" value="1"/>
</dbReference>
<evidence type="ECO:0000256" key="1">
    <source>
        <dbReference type="ARBA" id="ARBA00001962"/>
    </source>
</evidence>
<dbReference type="STRING" id="37658.SAMN05661086_02036"/>
<dbReference type="PANTHER" id="PTHR32145">
    <property type="entry name" value="DIFLAVIN FLAVOPROTEIN A 2-RELATED"/>
    <property type="match status" value="1"/>
</dbReference>
<accession>A0A1I6JYC1</accession>
<dbReference type="SUPFAM" id="SSF56281">
    <property type="entry name" value="Metallo-hydrolase/oxidoreductase"/>
    <property type="match status" value="1"/>
</dbReference>
<name>A0A1I6JYC1_9FIRM</name>
<dbReference type="GO" id="GO:0009055">
    <property type="term" value="F:electron transfer activity"/>
    <property type="evidence" value="ECO:0007669"/>
    <property type="project" value="InterPro"/>
</dbReference>
<proteinExistence type="inferred from homology"/>
<keyword evidence="4" id="KW-0249">Electron transport</keyword>
<dbReference type="InterPro" id="IPR001279">
    <property type="entry name" value="Metallo-B-lactamas"/>
</dbReference>
<evidence type="ECO:0000256" key="3">
    <source>
        <dbReference type="ARBA" id="ARBA00022448"/>
    </source>
</evidence>
<gene>
    <name evidence="6" type="ORF">SAMN05661086_02036</name>
</gene>
<dbReference type="PIRSF" id="PIRSF005243">
    <property type="entry name" value="ROO"/>
    <property type="match status" value="1"/>
</dbReference>
<comment type="cofactor">
    <cofactor evidence="1">
        <name>Fe cation</name>
        <dbReference type="ChEBI" id="CHEBI:24875"/>
    </cofactor>
</comment>
<dbReference type="Pfam" id="PF19583">
    <property type="entry name" value="ODP"/>
    <property type="match status" value="1"/>
</dbReference>
<reference evidence="6 7" key="1">
    <citation type="submission" date="2016-10" db="EMBL/GenBank/DDBJ databases">
        <authorList>
            <person name="de Groot N.N."/>
        </authorList>
    </citation>
    <scope>NUCLEOTIDE SEQUENCE [LARGE SCALE GENOMIC DNA]</scope>
    <source>
        <strain evidence="6 7">743A</strain>
    </source>
</reference>
<dbReference type="PANTHER" id="PTHR32145:SF20">
    <property type="entry name" value="FLAVOPROTEIN"/>
    <property type="match status" value="1"/>
</dbReference>
<dbReference type="AlphaFoldDB" id="A0A1I6JYC1"/>
<dbReference type="OrthoDB" id="9807946at2"/>
<evidence type="ECO:0000256" key="4">
    <source>
        <dbReference type="ARBA" id="ARBA00022982"/>
    </source>
</evidence>
<protein>
    <submittedName>
        <fullName evidence="6">Flavorubredoxin</fullName>
    </submittedName>
</protein>
<dbReference type="GO" id="GO:0046872">
    <property type="term" value="F:metal ion binding"/>
    <property type="evidence" value="ECO:0007669"/>
    <property type="project" value="InterPro"/>
</dbReference>
<dbReference type="SMART" id="SM00849">
    <property type="entry name" value="Lactamase_B"/>
    <property type="match status" value="1"/>
</dbReference>
<dbReference type="InterPro" id="IPR045761">
    <property type="entry name" value="ODP_dom"/>
</dbReference>
<comment type="similarity">
    <text evidence="2">In the N-terminal section; belongs to the zinc metallo-hydrolase group 3 family.</text>
</comment>
<evidence type="ECO:0000256" key="2">
    <source>
        <dbReference type="ARBA" id="ARBA00007121"/>
    </source>
</evidence>
<dbReference type="GO" id="GO:0016651">
    <property type="term" value="F:oxidoreductase activity, acting on NAD(P)H"/>
    <property type="evidence" value="ECO:0007669"/>
    <property type="project" value="UniProtKB-ARBA"/>
</dbReference>
<dbReference type="GO" id="GO:0010181">
    <property type="term" value="F:FMN binding"/>
    <property type="evidence" value="ECO:0007669"/>
    <property type="project" value="InterPro"/>
</dbReference>
<dbReference type="PROSITE" id="PS50902">
    <property type="entry name" value="FLAVODOXIN_LIKE"/>
    <property type="match status" value="1"/>
</dbReference>
<dbReference type="EMBL" id="FOYZ01000007">
    <property type="protein sequence ID" value="SFR83530.1"/>
    <property type="molecule type" value="Genomic_DNA"/>
</dbReference>
<keyword evidence="3" id="KW-0813">Transport</keyword>
<dbReference type="RefSeq" id="WP_092560575.1">
    <property type="nucleotide sequence ID" value="NZ_FOYZ01000007.1"/>
</dbReference>
<dbReference type="InterPro" id="IPR029039">
    <property type="entry name" value="Flavoprotein-like_sf"/>
</dbReference>
<dbReference type="CDD" id="cd07709">
    <property type="entry name" value="flavodiiron_proteins_MBL-fold"/>
    <property type="match status" value="1"/>
</dbReference>
<keyword evidence="7" id="KW-1185">Reference proteome</keyword>
<dbReference type="InterPro" id="IPR016440">
    <property type="entry name" value="Rubredoxin-O_OxRdtase"/>
</dbReference>
<dbReference type="InterPro" id="IPR051285">
    <property type="entry name" value="NADH_oxidoreductase_modular"/>
</dbReference>
<evidence type="ECO:0000313" key="6">
    <source>
        <dbReference type="EMBL" id="SFR83530.1"/>
    </source>
</evidence>
<feature type="domain" description="Flavodoxin-like" evidence="5">
    <location>
        <begin position="256"/>
        <end position="396"/>
    </location>
</feature>
<sequence>MKCVRKVTEDIFWVGASDRRLALFENIFPIPRGVSYNAYLLLDEKNVLFDTVDFAVSRQFIENLKGLLGEKTIDYLIVNHMEPDHGATLQEIASIYPDMKIVGNAKTVQMIKQFFDFDIDSRSVVIKEADTLSTGKHTLQFYMAPMVHWPEVMVTYDMESKILFSADAFGTFGALNGNIFNDEILFEQDWMDDARRYYMNIVGKYGAQVQALLKKAANLDIAIICPLHGPVWRSNVEYFINKYDQWSRYEPEENTVMIAYASMYGDTEQAVNILAAELAEEGVKNIRMYDISNTDVSELVSEAFRCSHLVLAAPTYNGGVYPVMETFLLDLKAHNFQNRTVALIENGSWAPAAYKNMKQILEEMKNIEMFEKPLSIKSALKESQMDELVDLKNRILVSLKGNNE</sequence>